<keyword evidence="7 17" id="KW-0547">Nucleotide-binding</keyword>
<feature type="binding site" evidence="18">
    <location>
        <position position="72"/>
    </location>
    <ligand>
        <name>a divalent metal cation</name>
        <dbReference type="ChEBI" id="CHEBI:60240"/>
    </ligand>
</feature>
<keyword evidence="3" id="KW-1003">Cell membrane</keyword>
<dbReference type="GO" id="GO:0008654">
    <property type="term" value="P:phospholipid biosynthetic process"/>
    <property type="evidence" value="ECO:0007669"/>
    <property type="project" value="UniProtKB-KW"/>
</dbReference>
<evidence type="ECO:0000256" key="3">
    <source>
        <dbReference type="ARBA" id="ARBA00022475"/>
    </source>
</evidence>
<feature type="binding site" evidence="17">
    <location>
        <position position="72"/>
    </location>
    <ligand>
        <name>ATP</name>
        <dbReference type="ChEBI" id="CHEBI:30616"/>
    </ligand>
</feature>
<dbReference type="Pfam" id="PF01219">
    <property type="entry name" value="DAGK_prokar"/>
    <property type="match status" value="1"/>
</dbReference>
<dbReference type="GO" id="GO:0005886">
    <property type="term" value="C:plasma membrane"/>
    <property type="evidence" value="ECO:0007669"/>
    <property type="project" value="UniProtKB-SubCell"/>
</dbReference>
<keyword evidence="9 17" id="KW-0067">ATP-binding</keyword>
<dbReference type="PATRIC" id="fig|886882.15.peg.3596"/>
<keyword evidence="4" id="KW-0444">Lipid biosynthesis</keyword>
<keyword evidence="10 19" id="KW-1133">Transmembrane helix</keyword>
<protein>
    <submittedName>
        <fullName evidence="20">Diacylglycerol kinase</fullName>
    </submittedName>
</protein>
<evidence type="ECO:0000256" key="9">
    <source>
        <dbReference type="ARBA" id="ARBA00022840"/>
    </source>
</evidence>
<keyword evidence="18" id="KW-0479">Metal-binding</keyword>
<dbReference type="PANTHER" id="PTHR34299">
    <property type="entry name" value="DIACYLGLYCEROL KINASE"/>
    <property type="match status" value="1"/>
</dbReference>
<keyword evidence="14" id="KW-1208">Phospholipid metabolism</keyword>
<proteinExistence type="inferred from homology"/>
<evidence type="ECO:0000256" key="5">
    <source>
        <dbReference type="ARBA" id="ARBA00022679"/>
    </source>
</evidence>
<keyword evidence="5" id="KW-0808">Transferase</keyword>
<dbReference type="PANTHER" id="PTHR34299:SF1">
    <property type="entry name" value="DIACYLGLYCEROL KINASE"/>
    <property type="match status" value="1"/>
</dbReference>
<dbReference type="HOGENOM" id="CLU_112343_2_1_9"/>
<reference evidence="20 21" key="1">
    <citation type="journal article" date="2011" name="J. Bacteriol.">
        <title>Complete genome sequence of Paenibacillus polymyxa SC2, a strain of plant growth-promoting Rhizobacterium with broad-spectrum antimicrobial activity.</title>
        <authorList>
            <person name="Ma M."/>
            <person name="Wang C."/>
            <person name="Ding Y."/>
            <person name="Li L."/>
            <person name="Shen D."/>
            <person name="Jiang X."/>
            <person name="Guan D."/>
            <person name="Cao F."/>
            <person name="Chen H."/>
            <person name="Feng R."/>
            <person name="Wang X."/>
            <person name="Ge Y."/>
            <person name="Yao L."/>
            <person name="Bing X."/>
            <person name="Yang X."/>
            <person name="Li J."/>
            <person name="Du B."/>
        </authorList>
    </citation>
    <scope>NUCLEOTIDE SEQUENCE [LARGE SCALE GENOMIC DNA]</scope>
    <source>
        <strain evidence="20 21">SC2</strain>
    </source>
</reference>
<comment type="cofactor">
    <cofactor evidence="18">
        <name>Mg(2+)</name>
        <dbReference type="ChEBI" id="CHEBI:18420"/>
    </cofactor>
    <text evidence="18">Mn(2+), Zn(2+), Cd(2+) and Co(2+) support activity to lesser extents.</text>
</comment>
<sequence>MRRQPWRMTFRYAAEGVIYALRTQVNMRIHVVVALLVIVAGLTLRISRLDWLFVCLAIAIVIVAELINTAVEAAVDLISPDIHPLAKAAKDTAAGAVLLAAVFAVIIGIFVFYRPLLTLMSQLL</sequence>
<feature type="transmembrane region" description="Helical" evidence="19">
    <location>
        <begin position="93"/>
        <end position="113"/>
    </location>
</feature>
<evidence type="ECO:0000256" key="13">
    <source>
        <dbReference type="ARBA" id="ARBA00023209"/>
    </source>
</evidence>
<dbReference type="CDD" id="cd14265">
    <property type="entry name" value="UDPK_IM_like"/>
    <property type="match status" value="1"/>
</dbReference>
<keyword evidence="13" id="KW-0594">Phospholipid biosynthesis</keyword>
<evidence type="ECO:0000256" key="6">
    <source>
        <dbReference type="ARBA" id="ARBA00022692"/>
    </source>
</evidence>
<dbReference type="InterPro" id="IPR033717">
    <property type="entry name" value="UDPK"/>
</dbReference>
<comment type="subcellular location">
    <subcellularLocation>
        <location evidence="1">Cell membrane</location>
        <topology evidence="1">Multi-pass membrane protein</topology>
    </subcellularLocation>
</comment>
<dbReference type="InterPro" id="IPR000829">
    <property type="entry name" value="DAGK"/>
</dbReference>
<feature type="binding site" evidence="17">
    <location>
        <position position="12"/>
    </location>
    <ligand>
        <name>ATP</name>
        <dbReference type="ChEBI" id="CHEBI:30616"/>
    </ligand>
</feature>
<dbReference type="AlphaFoldDB" id="A0A0D5ZBY1"/>
<dbReference type="GO" id="GO:0016301">
    <property type="term" value="F:kinase activity"/>
    <property type="evidence" value="ECO:0007669"/>
    <property type="project" value="UniProtKB-KW"/>
</dbReference>
<evidence type="ECO:0000256" key="18">
    <source>
        <dbReference type="PIRSR" id="PIRSR600829-4"/>
    </source>
</evidence>
<evidence type="ECO:0000256" key="19">
    <source>
        <dbReference type="SAM" id="Phobius"/>
    </source>
</evidence>
<evidence type="ECO:0000256" key="11">
    <source>
        <dbReference type="ARBA" id="ARBA00023098"/>
    </source>
</evidence>
<keyword evidence="18" id="KW-0460">Magnesium</keyword>
<dbReference type="KEGG" id="ppm:PPSC2_16845"/>
<keyword evidence="11" id="KW-0443">Lipid metabolism</keyword>
<feature type="transmembrane region" description="Helical" evidence="19">
    <location>
        <begin position="27"/>
        <end position="44"/>
    </location>
</feature>
<dbReference type="InterPro" id="IPR036945">
    <property type="entry name" value="DAGK_sf"/>
</dbReference>
<evidence type="ECO:0000256" key="1">
    <source>
        <dbReference type="ARBA" id="ARBA00004651"/>
    </source>
</evidence>
<organism evidence="20 21">
    <name type="scientific">Paenibacillus polymyxa (strain SC2)</name>
    <name type="common">Bacillus polymyxa</name>
    <dbReference type="NCBI Taxonomy" id="886882"/>
    <lineage>
        <taxon>Bacteria</taxon>
        <taxon>Bacillati</taxon>
        <taxon>Bacillota</taxon>
        <taxon>Bacilli</taxon>
        <taxon>Bacillales</taxon>
        <taxon>Paenibacillaceae</taxon>
        <taxon>Paenibacillus</taxon>
    </lineage>
</organism>
<evidence type="ECO:0000256" key="12">
    <source>
        <dbReference type="ARBA" id="ARBA00023136"/>
    </source>
</evidence>
<evidence type="ECO:0000256" key="14">
    <source>
        <dbReference type="ARBA" id="ARBA00023264"/>
    </source>
</evidence>
<evidence type="ECO:0000256" key="4">
    <source>
        <dbReference type="ARBA" id="ARBA00022516"/>
    </source>
</evidence>
<comment type="similarity">
    <text evidence="2">Belongs to the bacterial diacylglycerol kinase family.</text>
</comment>
<evidence type="ECO:0000256" key="15">
    <source>
        <dbReference type="PIRSR" id="PIRSR600829-1"/>
    </source>
</evidence>
<feature type="transmembrane region" description="Helical" evidence="19">
    <location>
        <begin position="51"/>
        <end position="71"/>
    </location>
</feature>
<keyword evidence="8 20" id="KW-0418">Kinase</keyword>
<evidence type="ECO:0000256" key="10">
    <source>
        <dbReference type="ARBA" id="ARBA00022989"/>
    </source>
</evidence>
<dbReference type="GO" id="GO:0046872">
    <property type="term" value="F:metal ion binding"/>
    <property type="evidence" value="ECO:0007669"/>
    <property type="project" value="UniProtKB-KW"/>
</dbReference>
<evidence type="ECO:0000313" key="21">
    <source>
        <dbReference type="Proteomes" id="UP000006868"/>
    </source>
</evidence>
<dbReference type="eggNOG" id="COG0818">
    <property type="taxonomic scope" value="Bacteria"/>
</dbReference>
<feature type="active site" description="Proton acceptor" evidence="15">
    <location>
        <position position="65"/>
    </location>
</feature>
<accession>A0A0D5ZBY1</accession>
<evidence type="ECO:0000256" key="17">
    <source>
        <dbReference type="PIRSR" id="PIRSR600829-3"/>
    </source>
</evidence>
<name>A0A0D5ZBY1_PAEPS</name>
<keyword evidence="6 19" id="KW-0812">Transmembrane</keyword>
<feature type="binding site" evidence="16">
    <location>
        <position position="65"/>
    </location>
    <ligand>
        <name>substrate</name>
    </ligand>
</feature>
<feature type="binding site" evidence="17">
    <location>
        <begin position="90"/>
        <end position="91"/>
    </location>
    <ligand>
        <name>ATP</name>
        <dbReference type="ChEBI" id="CHEBI:30616"/>
    </ligand>
</feature>
<dbReference type="Gene3D" id="1.10.287.3610">
    <property type="match status" value="1"/>
</dbReference>
<dbReference type="RefSeq" id="WP_016324558.1">
    <property type="nucleotide sequence ID" value="NC_014622.2"/>
</dbReference>
<evidence type="ECO:0000256" key="8">
    <source>
        <dbReference type="ARBA" id="ARBA00022777"/>
    </source>
</evidence>
<evidence type="ECO:0000313" key="20">
    <source>
        <dbReference type="EMBL" id="AKA44285.1"/>
    </source>
</evidence>
<gene>
    <name evidence="20" type="primary">dgkA</name>
    <name evidence="20" type="ORF">PPSC2_16845</name>
</gene>
<keyword evidence="12 19" id="KW-0472">Membrane</keyword>
<evidence type="ECO:0000256" key="7">
    <source>
        <dbReference type="ARBA" id="ARBA00022741"/>
    </source>
</evidence>
<evidence type="ECO:0000256" key="16">
    <source>
        <dbReference type="PIRSR" id="PIRSR600829-2"/>
    </source>
</evidence>
<evidence type="ECO:0000256" key="2">
    <source>
        <dbReference type="ARBA" id="ARBA00005967"/>
    </source>
</evidence>
<dbReference type="GO" id="GO:0005524">
    <property type="term" value="F:ATP binding"/>
    <property type="evidence" value="ECO:0007669"/>
    <property type="project" value="UniProtKB-KW"/>
</dbReference>
<dbReference type="PROSITE" id="PS01069">
    <property type="entry name" value="DAGK_PROKAR"/>
    <property type="match status" value="1"/>
</dbReference>
<dbReference type="EMBL" id="CP002213">
    <property type="protein sequence ID" value="AKA44285.1"/>
    <property type="molecule type" value="Genomic_DNA"/>
</dbReference>
<dbReference type="Proteomes" id="UP000006868">
    <property type="component" value="Chromosome"/>
</dbReference>
<dbReference type="STRING" id="1406.LK13_04180"/>